<reference evidence="3" key="1">
    <citation type="submission" date="2018-06" db="EMBL/GenBank/DDBJ databases">
        <authorList>
            <person name="Khan S.A."/>
        </authorList>
    </citation>
    <scope>NUCLEOTIDE SEQUENCE [LARGE SCALE GENOMIC DNA]</scope>
    <source>
        <strain evidence="3">DB-1506</strain>
    </source>
</reference>
<name>A0A327M4U0_9PROT</name>
<dbReference type="InterPro" id="IPR008912">
    <property type="entry name" value="Uncharacterised_CoxE"/>
</dbReference>
<dbReference type="EMBL" id="QLIX01000017">
    <property type="protein sequence ID" value="RAI57487.1"/>
    <property type="molecule type" value="Genomic_DNA"/>
</dbReference>
<dbReference type="PANTHER" id="PTHR39338">
    <property type="entry name" value="BLL5662 PROTEIN-RELATED"/>
    <property type="match status" value="1"/>
</dbReference>
<dbReference type="RefSeq" id="WP_111471459.1">
    <property type="nucleotide sequence ID" value="NZ_QLIX01000017.1"/>
</dbReference>
<dbReference type="AlphaFoldDB" id="A0A327M4U0"/>
<dbReference type="OrthoDB" id="9790469at2"/>
<evidence type="ECO:0000313" key="3">
    <source>
        <dbReference type="Proteomes" id="UP000249065"/>
    </source>
</evidence>
<protein>
    <submittedName>
        <fullName evidence="2">VWA containing CoxE family protein</fullName>
    </submittedName>
</protein>
<dbReference type="Proteomes" id="UP000249065">
    <property type="component" value="Unassembled WGS sequence"/>
</dbReference>
<proteinExistence type="predicted"/>
<dbReference type="PIRSF" id="PIRSF010256">
    <property type="entry name" value="CoxE_vWa"/>
    <property type="match status" value="1"/>
</dbReference>
<keyword evidence="3" id="KW-1185">Reference proteome</keyword>
<evidence type="ECO:0000256" key="1">
    <source>
        <dbReference type="SAM" id="MobiDB-lite"/>
    </source>
</evidence>
<feature type="compositionally biased region" description="Gly residues" evidence="1">
    <location>
        <begin position="95"/>
        <end position="120"/>
    </location>
</feature>
<dbReference type="InterPro" id="IPR011195">
    <property type="entry name" value="UCP010256"/>
</dbReference>
<dbReference type="Pfam" id="PF05762">
    <property type="entry name" value="VWA_CoxE"/>
    <property type="match status" value="1"/>
</dbReference>
<organism evidence="2 3">
    <name type="scientific">Roseicella frigidaeris</name>
    <dbReference type="NCBI Taxonomy" id="2230885"/>
    <lineage>
        <taxon>Bacteria</taxon>
        <taxon>Pseudomonadati</taxon>
        <taxon>Pseudomonadota</taxon>
        <taxon>Alphaproteobacteria</taxon>
        <taxon>Acetobacterales</taxon>
        <taxon>Roseomonadaceae</taxon>
        <taxon>Roseicella</taxon>
    </lineage>
</organism>
<evidence type="ECO:0000313" key="2">
    <source>
        <dbReference type="EMBL" id="RAI57487.1"/>
    </source>
</evidence>
<feature type="region of interest" description="Disordered" evidence="1">
    <location>
        <begin position="79"/>
        <end position="120"/>
    </location>
</feature>
<sequence>MTEGPLLDFFRAARGAGLRISPAESIDATRAVQVVGFADRARLKDTLSLVLAKTAEEKQAFAEVFDLFFRRGDYGAAGAGDAPAADRPEAAQPGEGQGGEGQGGEGQGGGGGGEGGGAGSGGDLARMLLANDQAALAAAVERAAQEAGLGNIALFTQVNLFTRRILERMGLQALDRAIAAAPESERGQRLRAGRERLREQVRGFVEQALQLYARGETEAFRERLLRQTRLAAIERRDQERMRRLVRAMARRLATQYGRNRKRDRRGVLDVRRTLRRNMGWEGIPFHVIWKQERIEKPKLVVLCDVSGSVAAVAQFLLLFLYSLNEALAGLHAFAFCGNLVEVSDILESQPIEAAIPAVMERAGYGSSNYGMALGDFAREHLALLDSHTTVVILGDGRGNRTEPRADILATMAERAKQVVWLNPEYRTLWGTGDSDMPRYAPHCRVVAMCSTLDQLERVIGDLLRDGG</sequence>
<gene>
    <name evidence="2" type="ORF">DOO78_19090</name>
</gene>
<dbReference type="PANTHER" id="PTHR39338:SF5">
    <property type="entry name" value="BLR6139 PROTEIN"/>
    <property type="match status" value="1"/>
</dbReference>
<comment type="caution">
    <text evidence="2">The sequence shown here is derived from an EMBL/GenBank/DDBJ whole genome shotgun (WGS) entry which is preliminary data.</text>
</comment>
<accession>A0A327M4U0</accession>